<dbReference type="KEGG" id="dvv:114327557"/>
<dbReference type="InterPro" id="IPR006578">
    <property type="entry name" value="MADF-dom"/>
</dbReference>
<evidence type="ECO:0000313" key="3">
    <source>
        <dbReference type="Proteomes" id="UP001652700"/>
    </source>
</evidence>
<dbReference type="RefSeq" id="XP_028132032.1">
    <property type="nucleotide sequence ID" value="XM_028276231.1"/>
</dbReference>
<dbReference type="PANTHER" id="PTHR21505:SF12">
    <property type="entry name" value="MADF DOMAIN-CONTAINING PROTEIN-RELATED"/>
    <property type="match status" value="1"/>
</dbReference>
<dbReference type="Proteomes" id="UP001652700">
    <property type="component" value="Unplaced"/>
</dbReference>
<proteinExistence type="predicted"/>
<dbReference type="PROSITE" id="PS51029">
    <property type="entry name" value="MADF"/>
    <property type="match status" value="1"/>
</dbReference>
<reference evidence="2" key="2">
    <citation type="submission" date="2025-05" db="UniProtKB">
        <authorList>
            <consortium name="EnsemblMetazoa"/>
        </authorList>
    </citation>
    <scope>IDENTIFICATION</scope>
</reference>
<dbReference type="SMART" id="SM00595">
    <property type="entry name" value="MADF"/>
    <property type="match status" value="1"/>
</dbReference>
<dbReference type="GeneID" id="114327557"/>
<dbReference type="OrthoDB" id="9909584at2759"/>
<dbReference type="Pfam" id="PF10545">
    <property type="entry name" value="MADF_DNA_bdg"/>
    <property type="match status" value="1"/>
</dbReference>
<evidence type="ECO:0000313" key="2">
    <source>
        <dbReference type="EnsemblMetazoa" id="XP_028132032.1"/>
    </source>
</evidence>
<organism evidence="4">
    <name type="scientific">Diabrotica virgifera virgifera</name>
    <name type="common">western corn rootworm</name>
    <dbReference type="NCBI Taxonomy" id="50390"/>
    <lineage>
        <taxon>Eukaryota</taxon>
        <taxon>Metazoa</taxon>
        <taxon>Ecdysozoa</taxon>
        <taxon>Arthropoda</taxon>
        <taxon>Hexapoda</taxon>
        <taxon>Insecta</taxon>
        <taxon>Pterygota</taxon>
        <taxon>Neoptera</taxon>
        <taxon>Endopterygota</taxon>
        <taxon>Coleoptera</taxon>
        <taxon>Polyphaga</taxon>
        <taxon>Cucujiformia</taxon>
        <taxon>Chrysomeloidea</taxon>
        <taxon>Chrysomelidae</taxon>
        <taxon>Galerucinae</taxon>
        <taxon>Diabroticina</taxon>
        <taxon>Diabroticites</taxon>
        <taxon>Diabrotica</taxon>
    </lineage>
</organism>
<feature type="domain" description="MADF" evidence="1">
    <location>
        <begin position="10"/>
        <end position="103"/>
    </location>
</feature>
<dbReference type="AlphaFoldDB" id="A0A6P7FB54"/>
<dbReference type="EnsemblMetazoa" id="XM_028276231.2">
    <property type="protein sequence ID" value="XP_028132032.1"/>
    <property type="gene ID" value="LOC114327557"/>
</dbReference>
<accession>A0A6P7FB54</accession>
<dbReference type="PANTHER" id="PTHR21505">
    <property type="entry name" value="MADF DOMAIN-CONTAINING PROTEIN-RELATED"/>
    <property type="match status" value="1"/>
</dbReference>
<evidence type="ECO:0000313" key="4">
    <source>
        <dbReference type="RefSeq" id="XP_028132032.1"/>
    </source>
</evidence>
<sequence length="240" mass="27345">MSWSTDSIILLIEGYESNPCLFNVKHMDYHNKHKRNVALNNLSEMLGKTISDIQKKWNGIRNTYSAERRKVLDSQKSGAGVSEIYVPKLWYHDRLKFLNEYLTTRKPVSSFEINEGASTSNSSQDVDMVYEVGDDGVLSPLPNEVEEVGQEEVVTEETYETPIKKKKGERKLSVSVSDKASNALDSIASAISVMHSEDENTIYGKYVAERLSKIKNKKRLLQVKQKIDTILFESQMEELE</sequence>
<name>A0A6P7FB54_DIAVI</name>
<evidence type="ECO:0000259" key="1">
    <source>
        <dbReference type="PROSITE" id="PS51029"/>
    </source>
</evidence>
<protein>
    <submittedName>
        <fullName evidence="4">Uncharacterized protein LOC114327557</fullName>
    </submittedName>
</protein>
<gene>
    <name evidence="4" type="primary">LOC114327557</name>
</gene>
<keyword evidence="3" id="KW-1185">Reference proteome</keyword>
<reference evidence="4" key="1">
    <citation type="submission" date="2025-04" db="UniProtKB">
        <authorList>
            <consortium name="RefSeq"/>
        </authorList>
    </citation>
    <scope>IDENTIFICATION</scope>
    <source>
        <tissue evidence="4">Whole insect</tissue>
    </source>
</reference>
<dbReference type="InParanoid" id="A0A6P7FB54"/>